<dbReference type="InterPro" id="IPR050834">
    <property type="entry name" value="Glycosyltransf_2"/>
</dbReference>
<protein>
    <submittedName>
        <fullName evidence="2">Glycosyltransferase</fullName>
    </submittedName>
</protein>
<feature type="domain" description="Glycosyltransferase 2-like" evidence="1">
    <location>
        <begin position="12"/>
        <end position="144"/>
    </location>
</feature>
<dbReference type="Proteomes" id="UP001166021">
    <property type="component" value="Unassembled WGS sequence"/>
</dbReference>
<dbReference type="Pfam" id="PF00535">
    <property type="entry name" value="Glycos_transf_2"/>
    <property type="match status" value="1"/>
</dbReference>
<dbReference type="Gene3D" id="3.90.550.10">
    <property type="entry name" value="Spore Coat Polysaccharide Biosynthesis Protein SpsA, Chain A"/>
    <property type="match status" value="1"/>
</dbReference>
<reference evidence="2" key="1">
    <citation type="submission" date="2020-05" db="EMBL/GenBank/DDBJ databases">
        <title>The draft genome sequence of Maribacter sp. ANRC-HE7.</title>
        <authorList>
            <person name="Mu L."/>
        </authorList>
    </citation>
    <scope>NUCLEOTIDE SEQUENCE</scope>
    <source>
        <strain evidence="2">ANRC-HE7</strain>
    </source>
</reference>
<name>A0ABR7V5E0_9FLAO</name>
<dbReference type="PANTHER" id="PTHR43685:SF2">
    <property type="entry name" value="GLYCOSYLTRANSFERASE 2-LIKE DOMAIN-CONTAINING PROTEIN"/>
    <property type="match status" value="1"/>
</dbReference>
<accession>A0ABR7V5E0</accession>
<comment type="caution">
    <text evidence="2">The sequence shown here is derived from an EMBL/GenBank/DDBJ whole genome shotgun (WGS) entry which is preliminary data.</text>
</comment>
<evidence type="ECO:0000313" key="2">
    <source>
        <dbReference type="EMBL" id="MBD0780012.1"/>
    </source>
</evidence>
<evidence type="ECO:0000259" key="1">
    <source>
        <dbReference type="Pfam" id="PF00535"/>
    </source>
</evidence>
<dbReference type="InterPro" id="IPR001173">
    <property type="entry name" value="Glyco_trans_2-like"/>
</dbReference>
<gene>
    <name evidence="2" type="ORF">HPE56_19610</name>
</gene>
<dbReference type="PANTHER" id="PTHR43685">
    <property type="entry name" value="GLYCOSYLTRANSFERASE"/>
    <property type="match status" value="1"/>
</dbReference>
<dbReference type="InterPro" id="IPR029044">
    <property type="entry name" value="Nucleotide-diphossugar_trans"/>
</dbReference>
<organism evidence="2 3">
    <name type="scientific">Maribacter aquimaris</name>
    <dbReference type="NCBI Taxonomy" id="2737171"/>
    <lineage>
        <taxon>Bacteria</taxon>
        <taxon>Pseudomonadati</taxon>
        <taxon>Bacteroidota</taxon>
        <taxon>Flavobacteriia</taxon>
        <taxon>Flavobacteriales</taxon>
        <taxon>Flavobacteriaceae</taxon>
        <taxon>Maribacter</taxon>
    </lineage>
</organism>
<dbReference type="SUPFAM" id="SSF53448">
    <property type="entry name" value="Nucleotide-diphospho-sugar transferases"/>
    <property type="match status" value="1"/>
</dbReference>
<sequence>MDNENPLTPLVSIVVVTYNSAKFVLETLESAKAQSYKNIELIVSDDCSSDNTLELCKKWFAENKNRFKRTEIVKVEKNTGIIGNCNRSVKAANGVWLKLIAGDDILIETCVDDFVNYCNAHPDCKVLFGRAYALRNKELTPLPLQKIALAKPEEQKKIVFTSRPWPGINATTSFFHKPTLIEIGGFDTNYQVMEDLPMWVRFINNGIPFHFIDKFVTQYRLHEDNISGNRSSLFMNERLYADKKKYIKNVLFPYNLKERNFGFILHFYNYFAVSELILLFGNKNNFLSKVLSRLIILHFISEIKYKTNRFFNKNGNYKMAE</sequence>
<evidence type="ECO:0000313" key="3">
    <source>
        <dbReference type="Proteomes" id="UP001166021"/>
    </source>
</evidence>
<keyword evidence="3" id="KW-1185">Reference proteome</keyword>
<dbReference type="EMBL" id="JABTCF010000018">
    <property type="protein sequence ID" value="MBD0780012.1"/>
    <property type="molecule type" value="Genomic_DNA"/>
</dbReference>
<dbReference type="RefSeq" id="WP_188245443.1">
    <property type="nucleotide sequence ID" value="NZ_JABTCF010000018.1"/>
</dbReference>
<proteinExistence type="predicted"/>